<protein>
    <submittedName>
        <fullName evidence="3">Germane superfamily protein</fullName>
    </submittedName>
</protein>
<name>Q3A0Z8_SYNC1</name>
<dbReference type="KEGG" id="pca:Pcar_2723"/>
<keyword evidence="4" id="KW-1185">Reference proteome</keyword>
<keyword evidence="1" id="KW-0472">Membrane</keyword>
<proteinExistence type="predicted"/>
<dbReference type="AlphaFoldDB" id="Q3A0Z8"/>
<dbReference type="OrthoDB" id="9809406at2"/>
<dbReference type="RefSeq" id="WP_011342502.1">
    <property type="nucleotide sequence ID" value="NC_007498.2"/>
</dbReference>
<dbReference type="EMBL" id="CP000142">
    <property type="protein sequence ID" value="ABA89959.1"/>
    <property type="molecule type" value="Genomic_DNA"/>
</dbReference>
<reference evidence="4" key="1">
    <citation type="submission" date="2005-10" db="EMBL/GenBank/DDBJ databases">
        <title>Complete sequence of Pelobacter carbinolicus DSM 2380.</title>
        <authorList>
            <person name="Copeland A."/>
            <person name="Lucas S."/>
            <person name="Lapidus A."/>
            <person name="Barry K."/>
            <person name="Detter J.C."/>
            <person name="Glavina T."/>
            <person name="Hammon N."/>
            <person name="Israni S."/>
            <person name="Pitluck S."/>
            <person name="Chertkov O."/>
            <person name="Schmutz J."/>
            <person name="Larimer F."/>
            <person name="Land M."/>
            <person name="Kyrpides N."/>
            <person name="Ivanova N."/>
            <person name="Richardson P."/>
        </authorList>
    </citation>
    <scope>NUCLEOTIDE SEQUENCE [LARGE SCALE GENOMIC DNA]</scope>
    <source>
        <strain evidence="4">DSM 2380 / NBRC 103641 / GraBd1</strain>
    </source>
</reference>
<dbReference type="Proteomes" id="UP000002534">
    <property type="component" value="Chromosome"/>
</dbReference>
<evidence type="ECO:0000256" key="1">
    <source>
        <dbReference type="SAM" id="Phobius"/>
    </source>
</evidence>
<evidence type="ECO:0000313" key="4">
    <source>
        <dbReference type="Proteomes" id="UP000002534"/>
    </source>
</evidence>
<dbReference type="STRING" id="338963.Pcar_2723"/>
<dbReference type="Pfam" id="PF10646">
    <property type="entry name" value="Germane"/>
    <property type="match status" value="1"/>
</dbReference>
<reference evidence="3 4" key="2">
    <citation type="journal article" date="2012" name="BMC Genomics">
        <title>The genome of Pelobacter carbinolicus reveals surprising metabolic capabilities and physiological features.</title>
        <authorList>
            <person name="Aklujkar M."/>
            <person name="Haveman S.A."/>
            <person name="Didonato R.Jr."/>
            <person name="Chertkov O."/>
            <person name="Han C.S."/>
            <person name="Land M.L."/>
            <person name="Brown P."/>
            <person name="Lovley D.R."/>
        </authorList>
    </citation>
    <scope>NUCLEOTIDE SEQUENCE [LARGE SCALE GENOMIC DNA]</scope>
    <source>
        <strain evidence="4">DSM 2380 / NBRC 103641 / GraBd1</strain>
    </source>
</reference>
<feature type="transmembrane region" description="Helical" evidence="1">
    <location>
        <begin position="7"/>
        <end position="28"/>
    </location>
</feature>
<sequence>MKSYISRYLIPTLILIVLVAGSIAYYAINREPGTVDNEPGVAEGLPRREVILYFGSQDGFSLVAEAREVTDGDEGTLVAEIVQALREGSRGDLIPVLPAGTVLTGYSEQDGIATLDFNRDLIAAHPGGSMSELLTVYGLVNTLAVNLPHIRKVSILVEGQAVETLKGHVDLRQPLAADFRFAGPSAEDAASTQQENP</sequence>
<keyword evidence="1" id="KW-0812">Transmembrane</keyword>
<gene>
    <name evidence="3" type="ordered locus">Pcar_2723</name>
</gene>
<dbReference type="InterPro" id="IPR019606">
    <property type="entry name" value="GerMN"/>
</dbReference>
<accession>Q3A0Z8</accession>
<evidence type="ECO:0000313" key="3">
    <source>
        <dbReference type="EMBL" id="ABA89959.1"/>
    </source>
</evidence>
<dbReference type="SMART" id="SM00909">
    <property type="entry name" value="Germane"/>
    <property type="match status" value="1"/>
</dbReference>
<keyword evidence="1" id="KW-1133">Transmembrane helix</keyword>
<evidence type="ECO:0000259" key="2">
    <source>
        <dbReference type="SMART" id="SM00909"/>
    </source>
</evidence>
<organism evidence="3 4">
    <name type="scientific">Syntrophotalea carbinolica (strain DSM 2380 / NBRC 103641 / GraBd1)</name>
    <name type="common">Pelobacter carbinolicus</name>
    <dbReference type="NCBI Taxonomy" id="338963"/>
    <lineage>
        <taxon>Bacteria</taxon>
        <taxon>Pseudomonadati</taxon>
        <taxon>Thermodesulfobacteriota</taxon>
        <taxon>Desulfuromonadia</taxon>
        <taxon>Desulfuromonadales</taxon>
        <taxon>Syntrophotaleaceae</taxon>
        <taxon>Syntrophotalea</taxon>
    </lineage>
</organism>
<feature type="domain" description="GerMN" evidence="2">
    <location>
        <begin position="78"/>
        <end position="166"/>
    </location>
</feature>
<dbReference type="HOGENOM" id="CLU_080926_4_1_7"/>
<dbReference type="eggNOG" id="COG5401">
    <property type="taxonomic scope" value="Bacteria"/>
</dbReference>